<dbReference type="STRING" id="1763538.LPB68_01905"/>
<dbReference type="Pfam" id="PF08323">
    <property type="entry name" value="Glyco_transf_5"/>
    <property type="match status" value="1"/>
</dbReference>
<dbReference type="HAMAP" id="MF_00484">
    <property type="entry name" value="Glycogen_synth"/>
    <property type="match status" value="1"/>
</dbReference>
<dbReference type="CDD" id="cd03791">
    <property type="entry name" value="GT5_Glycogen_synthase_DULL1-like"/>
    <property type="match status" value="1"/>
</dbReference>
<dbReference type="NCBIfam" id="NF001898">
    <property type="entry name" value="PRK00654.1-1"/>
    <property type="match status" value="1"/>
</dbReference>
<reference evidence="10 11" key="1">
    <citation type="submission" date="2016-02" db="EMBL/GenBank/DDBJ databases">
        <title>Paenibacillus sp. LPB0068, isolated from Crassostrea gigas.</title>
        <authorList>
            <person name="Shin S.-K."/>
            <person name="Yi H."/>
        </authorList>
    </citation>
    <scope>NUCLEOTIDE SEQUENCE [LARGE SCALE GENOMIC DNA]</scope>
    <source>
        <strain evidence="10 11">LPB0068</strain>
    </source>
</reference>
<name>A0A167DTP0_9BACL</name>
<dbReference type="GO" id="GO:0004373">
    <property type="term" value="F:alpha-1,4-glucan glucosyltransferase (UDP-glucose donor) activity"/>
    <property type="evidence" value="ECO:0007669"/>
    <property type="project" value="InterPro"/>
</dbReference>
<evidence type="ECO:0000259" key="8">
    <source>
        <dbReference type="Pfam" id="PF00534"/>
    </source>
</evidence>
<evidence type="ECO:0000256" key="1">
    <source>
        <dbReference type="ARBA" id="ARBA00001478"/>
    </source>
</evidence>
<evidence type="ECO:0000256" key="5">
    <source>
        <dbReference type="ARBA" id="ARBA00022679"/>
    </source>
</evidence>
<dbReference type="OrthoDB" id="9808590at2"/>
<comment type="function">
    <text evidence="2 7">Synthesizes alpha-1,4-glucan chains using ADP-glucose.</text>
</comment>
<dbReference type="Gene3D" id="3.40.50.2000">
    <property type="entry name" value="Glycogen Phosphorylase B"/>
    <property type="match status" value="2"/>
</dbReference>
<feature type="domain" description="Glycosyl transferase family 1" evidence="8">
    <location>
        <begin position="285"/>
        <end position="436"/>
    </location>
</feature>
<evidence type="ECO:0000256" key="2">
    <source>
        <dbReference type="ARBA" id="ARBA00002764"/>
    </source>
</evidence>
<dbReference type="EMBL" id="LSFN01000014">
    <property type="protein sequence ID" value="OAB74762.1"/>
    <property type="molecule type" value="Genomic_DNA"/>
</dbReference>
<keyword evidence="5 7" id="KW-0808">Transferase</keyword>
<sequence length="482" mass="55100">MKVVFVAAESTPFIKTGGLADVIGALPKALQQDGIEMTVILPKYRGIPKADRERMTHVAEIVVQVGWRSQYCGIEFIYHEGISYYFIDNEYYFGREGIYGYMDDGERFSFFNRAVLDVIRALDIQADVIHCHDWHTAMVPLLLEAHYRHEPLFSQIRTVFTIHNLQYQGVFPYDNLSEFLDLDNRYYLGVEYYGKANFMKAGILYSDHVTTVSPTYAQEIQTSQFGYGLDGLLATLGDKLTGIVNGIDTLIYNPENDPYIYTNYRSNLEQKQSNKIELQKELNLPIAAKVPLIAMVTRLVDSKGIDLVIRVIDEMLYDDDAQLVLLGTGDSNYEAWFKELMQRYPLKCVSLITFSERLSRLCYAASDLFLMPSKFEPCGISQLLALRYGSIPVVRETGGLNDTVHAYNEFTGAGNGFTFHSYNAHDMMHTLRRAVSFYHQPSHWDTITQNAFCGDYSWNISALEYISIYERIMGNIVEDELL</sequence>
<dbReference type="KEGG" id="pcx:LPB68_01905"/>
<dbReference type="NCBIfam" id="TIGR02095">
    <property type="entry name" value="glgA"/>
    <property type="match status" value="1"/>
</dbReference>
<keyword evidence="11" id="KW-1185">Reference proteome</keyword>
<dbReference type="InterPro" id="IPR013534">
    <property type="entry name" value="Starch_synth_cat_dom"/>
</dbReference>
<accession>A0A167DTP0</accession>
<evidence type="ECO:0000256" key="3">
    <source>
        <dbReference type="ARBA" id="ARBA00010281"/>
    </source>
</evidence>
<dbReference type="GO" id="GO:0005978">
    <property type="term" value="P:glycogen biosynthetic process"/>
    <property type="evidence" value="ECO:0007669"/>
    <property type="project" value="UniProtKB-UniRule"/>
</dbReference>
<dbReference type="Proteomes" id="UP000077134">
    <property type="component" value="Unassembled WGS sequence"/>
</dbReference>
<dbReference type="InterPro" id="IPR011835">
    <property type="entry name" value="GS/SS"/>
</dbReference>
<keyword evidence="4 7" id="KW-0328">Glycosyltransferase</keyword>
<dbReference type="Pfam" id="PF00534">
    <property type="entry name" value="Glycos_transf_1"/>
    <property type="match status" value="1"/>
</dbReference>
<protein>
    <recommendedName>
        <fullName evidence="7">Glycogen synthase</fullName>
        <ecNumber evidence="7">2.4.1.21</ecNumber>
    </recommendedName>
    <alternativeName>
        <fullName evidence="7">Starch [bacterial glycogen] synthase</fullName>
    </alternativeName>
</protein>
<dbReference type="PANTHER" id="PTHR45825:SF11">
    <property type="entry name" value="ALPHA AMYLASE DOMAIN-CONTAINING PROTEIN"/>
    <property type="match status" value="1"/>
</dbReference>
<comment type="pathway">
    <text evidence="7">Glycan biosynthesis; glycogen biosynthesis.</text>
</comment>
<dbReference type="PANTHER" id="PTHR45825">
    <property type="entry name" value="GRANULE-BOUND STARCH SYNTHASE 1, CHLOROPLASTIC/AMYLOPLASTIC"/>
    <property type="match status" value="1"/>
</dbReference>
<gene>
    <name evidence="7" type="primary">glgA</name>
    <name evidence="10" type="ORF">PNBC_12050</name>
</gene>
<dbReference type="NCBIfam" id="NF001899">
    <property type="entry name" value="PRK00654.1-2"/>
    <property type="match status" value="1"/>
</dbReference>
<proteinExistence type="inferred from homology"/>
<evidence type="ECO:0000256" key="6">
    <source>
        <dbReference type="ARBA" id="ARBA00023056"/>
    </source>
</evidence>
<dbReference type="RefSeq" id="WP_068658391.1">
    <property type="nucleotide sequence ID" value="NZ_CP017770.1"/>
</dbReference>
<comment type="caution">
    <text evidence="10">The sequence shown here is derived from an EMBL/GenBank/DDBJ whole genome shotgun (WGS) entry which is preliminary data.</text>
</comment>
<dbReference type="InterPro" id="IPR001296">
    <property type="entry name" value="Glyco_trans_1"/>
</dbReference>
<evidence type="ECO:0000313" key="11">
    <source>
        <dbReference type="Proteomes" id="UP000077134"/>
    </source>
</evidence>
<feature type="binding site" evidence="7">
    <location>
        <position position="15"/>
    </location>
    <ligand>
        <name>ADP-alpha-D-glucose</name>
        <dbReference type="ChEBI" id="CHEBI:57498"/>
    </ligand>
</feature>
<evidence type="ECO:0000313" key="10">
    <source>
        <dbReference type="EMBL" id="OAB74762.1"/>
    </source>
</evidence>
<dbReference type="UniPathway" id="UPA00164"/>
<evidence type="ECO:0000256" key="7">
    <source>
        <dbReference type="HAMAP-Rule" id="MF_00484"/>
    </source>
</evidence>
<dbReference type="EC" id="2.4.1.21" evidence="7"/>
<evidence type="ECO:0000256" key="4">
    <source>
        <dbReference type="ARBA" id="ARBA00022676"/>
    </source>
</evidence>
<feature type="domain" description="Starch synthase catalytic" evidence="9">
    <location>
        <begin position="2"/>
        <end position="234"/>
    </location>
</feature>
<dbReference type="AlphaFoldDB" id="A0A167DTP0"/>
<dbReference type="SUPFAM" id="SSF53756">
    <property type="entry name" value="UDP-Glycosyltransferase/glycogen phosphorylase"/>
    <property type="match status" value="1"/>
</dbReference>
<comment type="similarity">
    <text evidence="3 7">Belongs to the glycosyltransferase 1 family. Bacterial/plant glycogen synthase subfamily.</text>
</comment>
<organism evidence="10 11">
    <name type="scientific">Paenibacillus crassostreae</name>
    <dbReference type="NCBI Taxonomy" id="1763538"/>
    <lineage>
        <taxon>Bacteria</taxon>
        <taxon>Bacillati</taxon>
        <taxon>Bacillota</taxon>
        <taxon>Bacilli</taxon>
        <taxon>Bacillales</taxon>
        <taxon>Paenibacillaceae</taxon>
        <taxon>Paenibacillus</taxon>
    </lineage>
</organism>
<keyword evidence="6 7" id="KW-0320">Glycogen biosynthesis</keyword>
<evidence type="ECO:0000259" key="9">
    <source>
        <dbReference type="Pfam" id="PF08323"/>
    </source>
</evidence>
<comment type="catalytic activity">
    <reaction evidence="1 7">
        <text>[(1-&gt;4)-alpha-D-glucosyl](n) + ADP-alpha-D-glucose = [(1-&gt;4)-alpha-D-glucosyl](n+1) + ADP + H(+)</text>
        <dbReference type="Rhea" id="RHEA:18189"/>
        <dbReference type="Rhea" id="RHEA-COMP:9584"/>
        <dbReference type="Rhea" id="RHEA-COMP:9587"/>
        <dbReference type="ChEBI" id="CHEBI:15378"/>
        <dbReference type="ChEBI" id="CHEBI:15444"/>
        <dbReference type="ChEBI" id="CHEBI:57498"/>
        <dbReference type="ChEBI" id="CHEBI:456216"/>
        <dbReference type="EC" id="2.4.1.21"/>
    </reaction>
</comment>
<dbReference type="GO" id="GO:0009011">
    <property type="term" value="F:alpha-1,4-glucan glucosyltransferase (ADP-glucose donor) activity"/>
    <property type="evidence" value="ECO:0007669"/>
    <property type="project" value="UniProtKB-UniRule"/>
</dbReference>